<reference evidence="2" key="2">
    <citation type="submission" date="2022-11" db="EMBL/GenBank/DDBJ databases">
        <title>complete genomes of mycoplasma synoviae ZX313 strain and SD2 strain.</title>
        <authorList>
            <person name="Zhong Q."/>
        </authorList>
    </citation>
    <scope>NUCLEOTIDE SEQUENCE</scope>
    <source>
        <strain evidence="2">SD2</strain>
    </source>
</reference>
<dbReference type="NCBIfam" id="NF045937">
    <property type="entry name" value="MSC_0624_12TM"/>
    <property type="match status" value="1"/>
</dbReference>
<dbReference type="RefSeq" id="WP_154221513.1">
    <property type="nucleotide sequence ID" value="NZ_CP034544.1"/>
</dbReference>
<organism evidence="2 3">
    <name type="scientific">Mycoplasmopsis synoviae</name>
    <name type="common">Mycoplasma synoviae</name>
    <dbReference type="NCBI Taxonomy" id="2109"/>
    <lineage>
        <taxon>Bacteria</taxon>
        <taxon>Bacillati</taxon>
        <taxon>Mycoplasmatota</taxon>
        <taxon>Mycoplasmoidales</taxon>
        <taxon>Metamycoplasmataceae</taxon>
        <taxon>Mycoplasmopsis</taxon>
    </lineage>
</organism>
<dbReference type="Proteomes" id="UP001164481">
    <property type="component" value="Chromosome"/>
</dbReference>
<keyword evidence="1" id="KW-1133">Transmembrane helix</keyword>
<feature type="transmembrane region" description="Helical" evidence="1">
    <location>
        <begin position="104"/>
        <end position="125"/>
    </location>
</feature>
<feature type="transmembrane region" description="Helical" evidence="1">
    <location>
        <begin position="20"/>
        <end position="41"/>
    </location>
</feature>
<keyword evidence="1" id="KW-0812">Transmembrane</keyword>
<protein>
    <submittedName>
        <fullName evidence="2">Uncharacterized protein</fullName>
    </submittedName>
</protein>
<feature type="transmembrane region" description="Helical" evidence="1">
    <location>
        <begin position="450"/>
        <end position="472"/>
    </location>
</feature>
<evidence type="ECO:0000256" key="1">
    <source>
        <dbReference type="SAM" id="Phobius"/>
    </source>
</evidence>
<feature type="transmembrane region" description="Helical" evidence="1">
    <location>
        <begin position="313"/>
        <end position="336"/>
    </location>
</feature>
<evidence type="ECO:0000313" key="2">
    <source>
        <dbReference type="EMBL" id="UZW64636.1"/>
    </source>
</evidence>
<evidence type="ECO:0000313" key="3">
    <source>
        <dbReference type="Proteomes" id="UP001164481"/>
    </source>
</evidence>
<sequence length="487" mass="56426">MKTKIHFVLEKYPLSQIFSLISYFLIFSVSLILLFMFPTIFKETNATAKQDADFSILFLYNNTEFQGLNFLLVFNYLYAFFTVLMTYFFAYRNSNKFLAPSYKYIPYFLAYNLYALIVLIIAFVIKVDSPTMVFKKSFSFIGLLIINQIFEIHDFRLNNYTKKEQALYAFNKTLKYITFAGLYAMFFVFTQENTYQSLFVENKLQNWMLANIFKNELASVMQLAAIILFVIVTVLSSFWAFLVRPNSLSQSKIFLKNVITVLIVISLAIALWYLVSIFLVADPNFKFVEIDPRSTMPAYEVKFVDSYLVNQQINYYIFPAYIGTFFLLTLFVLVISNIKKIARENTRLILYSNVFAIALICAGAVGTNLYVEQKLTTTAVTIAMVVFVLAIVINWMFFTRKPNFSQLLYIAAVLFLVGFIAAYQILSLNLSSIDNFSLATIAFRIKVPEIAMILVTFISIVFMISKIAFWVFNTVNIYRYSKKYSQS</sequence>
<name>A0AAX3F0X5_MYCSY</name>
<keyword evidence="1" id="KW-0472">Membrane</keyword>
<gene>
    <name evidence="2" type="ORF">OIE46_00895</name>
</gene>
<dbReference type="AlphaFoldDB" id="A0AAX3F0X5"/>
<feature type="transmembrane region" description="Helical" evidence="1">
    <location>
        <begin position="70"/>
        <end position="92"/>
    </location>
</feature>
<feature type="transmembrane region" description="Helical" evidence="1">
    <location>
        <begin position="217"/>
        <end position="242"/>
    </location>
</feature>
<dbReference type="EMBL" id="CP107525">
    <property type="protein sequence ID" value="UZW64636.1"/>
    <property type="molecule type" value="Genomic_DNA"/>
</dbReference>
<feature type="transmembrane region" description="Helical" evidence="1">
    <location>
        <begin position="348"/>
        <end position="371"/>
    </location>
</feature>
<accession>A0AAX3F0X5</accession>
<feature type="transmembrane region" description="Helical" evidence="1">
    <location>
        <begin position="407"/>
        <end position="430"/>
    </location>
</feature>
<feature type="transmembrane region" description="Helical" evidence="1">
    <location>
        <begin position="173"/>
        <end position="190"/>
    </location>
</feature>
<feature type="transmembrane region" description="Helical" evidence="1">
    <location>
        <begin position="254"/>
        <end position="275"/>
    </location>
</feature>
<feature type="transmembrane region" description="Helical" evidence="1">
    <location>
        <begin position="377"/>
        <end position="398"/>
    </location>
</feature>
<reference evidence="2" key="1">
    <citation type="submission" date="2022-10" db="EMBL/GenBank/DDBJ databases">
        <authorList>
            <person name="Wei X."/>
        </authorList>
    </citation>
    <scope>NUCLEOTIDE SEQUENCE</scope>
    <source>
        <strain evidence="2">SD2</strain>
    </source>
</reference>
<proteinExistence type="predicted"/>